<gene>
    <name evidence="2" type="ORF">R1sor_016818</name>
</gene>
<protein>
    <submittedName>
        <fullName evidence="2">Uncharacterized protein</fullName>
    </submittedName>
</protein>
<dbReference type="Proteomes" id="UP001633002">
    <property type="component" value="Unassembled WGS sequence"/>
</dbReference>
<dbReference type="EMBL" id="JBJQOH010000004">
    <property type="protein sequence ID" value="KAL3690509.1"/>
    <property type="molecule type" value="Genomic_DNA"/>
</dbReference>
<comment type="caution">
    <text evidence="2">The sequence shown here is derived from an EMBL/GenBank/DDBJ whole genome shotgun (WGS) entry which is preliminary data.</text>
</comment>
<feature type="compositionally biased region" description="Polar residues" evidence="1">
    <location>
        <begin position="37"/>
        <end position="50"/>
    </location>
</feature>
<feature type="region of interest" description="Disordered" evidence="1">
    <location>
        <begin position="295"/>
        <end position="353"/>
    </location>
</feature>
<keyword evidence="3" id="KW-1185">Reference proteome</keyword>
<evidence type="ECO:0000313" key="3">
    <source>
        <dbReference type="Proteomes" id="UP001633002"/>
    </source>
</evidence>
<organism evidence="2 3">
    <name type="scientific">Riccia sorocarpa</name>
    <dbReference type="NCBI Taxonomy" id="122646"/>
    <lineage>
        <taxon>Eukaryota</taxon>
        <taxon>Viridiplantae</taxon>
        <taxon>Streptophyta</taxon>
        <taxon>Embryophyta</taxon>
        <taxon>Marchantiophyta</taxon>
        <taxon>Marchantiopsida</taxon>
        <taxon>Marchantiidae</taxon>
        <taxon>Marchantiales</taxon>
        <taxon>Ricciaceae</taxon>
        <taxon>Riccia</taxon>
    </lineage>
</organism>
<proteinExistence type="predicted"/>
<accession>A0ABD3HJE7</accession>
<feature type="region of interest" description="Disordered" evidence="1">
    <location>
        <begin position="183"/>
        <end position="225"/>
    </location>
</feature>
<dbReference type="AlphaFoldDB" id="A0ABD3HJE7"/>
<feature type="compositionally biased region" description="Basic and acidic residues" evidence="1">
    <location>
        <begin position="325"/>
        <end position="345"/>
    </location>
</feature>
<reference evidence="2 3" key="1">
    <citation type="submission" date="2024-09" db="EMBL/GenBank/DDBJ databases">
        <title>Chromosome-scale assembly of Riccia sorocarpa.</title>
        <authorList>
            <person name="Paukszto L."/>
        </authorList>
    </citation>
    <scope>NUCLEOTIDE SEQUENCE [LARGE SCALE GENOMIC DNA]</scope>
    <source>
        <strain evidence="2">LP-2024</strain>
        <tissue evidence="2">Aerial parts of the thallus</tissue>
    </source>
</reference>
<evidence type="ECO:0000313" key="2">
    <source>
        <dbReference type="EMBL" id="KAL3690509.1"/>
    </source>
</evidence>
<evidence type="ECO:0000256" key="1">
    <source>
        <dbReference type="SAM" id="MobiDB-lite"/>
    </source>
</evidence>
<name>A0ABD3HJE7_9MARC</name>
<feature type="region of interest" description="Disordered" evidence="1">
    <location>
        <begin position="34"/>
        <end position="54"/>
    </location>
</feature>
<feature type="compositionally biased region" description="Basic and acidic residues" evidence="1">
    <location>
        <begin position="196"/>
        <end position="207"/>
    </location>
</feature>
<sequence length="353" mass="40166">MLAQSREDLLKFGFKWGHALQLFQYFNKQASNDEGKITTSSPPAKGSNSGKAVGATHVEPNSKFAKPEGQLTYKEIFDRKREGKNMLKSDHQPTHKSLLEGHAIMRSWFSKHQTDDVQRSIMLENFRTNPSMKSVLADFIDARIHELPPLTIASPDGEYRMPWQTQTVYKFILLKRHEFKKNQKRKLSTTTALETDPDRRKMHHSDDVPETASEEAPVACDSSKESTILNQDQEPQQENQFCGTPQFQPVRFEHENDPHDGCGEGPSNIGPGATVSTEETAAQFESDEEFLDFLNAGPRKEAGPVDPESIPESLELSDYSIKETPLFERESYCQEEQDRDRKKTYSDYSSSEE</sequence>